<sequence>MMNWTFPTSPFVYYYDSEYDIKRRAQRAKRKVQELQEAGLLPMQPERFHDVEEHHKKRKTLWKEHRKSHGEKKPHKTQPWTDKNRGKKHKRNIQRSHDDTEKNFPREPRTHSPKTSKKARTKHFNSTFHTQGSSAGNDGKLLESTKKKKRKKKLKNERDESLFLIKQRKKKKSKQ</sequence>
<dbReference type="Proteomes" id="UP000694392">
    <property type="component" value="Unplaced"/>
</dbReference>
<dbReference type="AlphaFoldDB" id="A0A8D0GZS5"/>
<evidence type="ECO:0000313" key="3">
    <source>
        <dbReference type="Proteomes" id="UP000694392"/>
    </source>
</evidence>
<reference evidence="2" key="2">
    <citation type="submission" date="2025-09" db="UniProtKB">
        <authorList>
            <consortium name="Ensembl"/>
        </authorList>
    </citation>
    <scope>IDENTIFICATION</scope>
</reference>
<feature type="compositionally biased region" description="Basic residues" evidence="1">
    <location>
        <begin position="55"/>
        <end position="76"/>
    </location>
</feature>
<keyword evidence="3" id="KW-1185">Reference proteome</keyword>
<feature type="compositionally biased region" description="Basic residues" evidence="1">
    <location>
        <begin position="111"/>
        <end position="123"/>
    </location>
</feature>
<organism evidence="2 3">
    <name type="scientific">Sphenodon punctatus</name>
    <name type="common">Tuatara</name>
    <name type="synonym">Hatteria punctata</name>
    <dbReference type="NCBI Taxonomy" id="8508"/>
    <lineage>
        <taxon>Eukaryota</taxon>
        <taxon>Metazoa</taxon>
        <taxon>Chordata</taxon>
        <taxon>Craniata</taxon>
        <taxon>Vertebrata</taxon>
        <taxon>Euteleostomi</taxon>
        <taxon>Lepidosauria</taxon>
        <taxon>Sphenodontia</taxon>
        <taxon>Sphenodontidae</taxon>
        <taxon>Sphenodon</taxon>
    </lineage>
</organism>
<name>A0A8D0GZS5_SPHPU</name>
<feature type="compositionally biased region" description="Basic residues" evidence="1">
    <location>
        <begin position="166"/>
        <end position="175"/>
    </location>
</feature>
<reference evidence="2" key="1">
    <citation type="submission" date="2025-08" db="UniProtKB">
        <authorList>
            <consortium name="Ensembl"/>
        </authorList>
    </citation>
    <scope>IDENTIFICATION</scope>
</reference>
<protein>
    <submittedName>
        <fullName evidence="2">Uncharacterized protein</fullName>
    </submittedName>
</protein>
<evidence type="ECO:0000256" key="1">
    <source>
        <dbReference type="SAM" id="MobiDB-lite"/>
    </source>
</evidence>
<feature type="compositionally biased region" description="Basic residues" evidence="1">
    <location>
        <begin position="85"/>
        <end position="94"/>
    </location>
</feature>
<dbReference type="OMA" id="PREPRTH"/>
<dbReference type="Ensembl" id="ENSSPUT00000013221.1">
    <property type="protein sequence ID" value="ENSSPUP00000012402.1"/>
    <property type="gene ID" value="ENSSPUG00000009532.1"/>
</dbReference>
<evidence type="ECO:0000313" key="2">
    <source>
        <dbReference type="Ensembl" id="ENSSPUP00000012402.1"/>
    </source>
</evidence>
<feature type="compositionally biased region" description="Polar residues" evidence="1">
    <location>
        <begin position="124"/>
        <end position="136"/>
    </location>
</feature>
<proteinExistence type="predicted"/>
<dbReference type="GeneTree" id="ENSGT00940000167851"/>
<feature type="compositionally biased region" description="Basic residues" evidence="1">
    <location>
        <begin position="146"/>
        <end position="155"/>
    </location>
</feature>
<accession>A0A8D0GZS5</accession>
<feature type="compositionally biased region" description="Basic and acidic residues" evidence="1">
    <location>
        <begin position="95"/>
        <end position="110"/>
    </location>
</feature>
<feature type="region of interest" description="Disordered" evidence="1">
    <location>
        <begin position="45"/>
        <end position="175"/>
    </location>
</feature>